<protein>
    <recommendedName>
        <fullName evidence="1">RamC N-terminal domain-containing protein</fullName>
    </recommendedName>
</protein>
<proteinExistence type="predicted"/>
<reference evidence="2 3" key="1">
    <citation type="submission" date="2012-06" db="EMBL/GenBank/DDBJ databases">
        <title>Draft Genome Sequence of Lactobacillus pasteurii CRBIP 24.76T.</title>
        <authorList>
            <person name="Cousin S."/>
            <person name="Bouchier C."/>
            <person name="Loux V."/>
            <person name="Ma L."/>
            <person name="Creno S."/>
            <person name="Bizet C."/>
            <person name="Clermont D."/>
        </authorList>
    </citation>
    <scope>NUCLEOTIDE SEQUENCE [LARGE SCALE GENOMIC DNA]</scope>
    <source>
        <strain evidence="3">CRBIP 24.76T</strain>
    </source>
</reference>
<gene>
    <name evidence="2" type="ORF">BN53_03230</name>
</gene>
<evidence type="ECO:0000313" key="2">
    <source>
        <dbReference type="EMBL" id="CCI85103.1"/>
    </source>
</evidence>
<keyword evidence="3" id="KW-1185">Reference proteome</keyword>
<dbReference type="EMBL" id="CAKD01000020">
    <property type="protein sequence ID" value="CCI85103.1"/>
    <property type="molecule type" value="Genomic_DNA"/>
</dbReference>
<sequence length="77" mass="8844">MVAVKTLQNTKEYNRVDILPSFITDVDLLNIARDEGETFLQINLSDCKLPDQGFKIHISTTLANYQRTLDAVFNFCY</sequence>
<dbReference type="Proteomes" id="UP000009311">
    <property type="component" value="Unassembled WGS sequence"/>
</dbReference>
<evidence type="ECO:0000259" key="1">
    <source>
        <dbReference type="Pfam" id="PF25816"/>
    </source>
</evidence>
<comment type="caution">
    <text evidence="2">The sequence shown here is derived from an EMBL/GenBank/DDBJ whole genome shotgun (WGS) entry which is preliminary data.</text>
</comment>
<dbReference type="STRING" id="1423790.BN53_03230"/>
<organism evidence="2 3">
    <name type="scientific">Lactobacillus pasteurii DSM 23907 = CRBIP 24.76</name>
    <dbReference type="NCBI Taxonomy" id="1423790"/>
    <lineage>
        <taxon>Bacteria</taxon>
        <taxon>Bacillati</taxon>
        <taxon>Bacillota</taxon>
        <taxon>Bacilli</taxon>
        <taxon>Lactobacillales</taxon>
        <taxon>Lactobacillaceae</taxon>
        <taxon>Lactobacillus</taxon>
    </lineage>
</organism>
<dbReference type="Pfam" id="PF25816">
    <property type="entry name" value="RamC_N"/>
    <property type="match status" value="1"/>
</dbReference>
<dbReference type="AlphaFoldDB" id="I7LDP6"/>
<dbReference type="InterPro" id="IPR057929">
    <property type="entry name" value="RamC_N"/>
</dbReference>
<evidence type="ECO:0000313" key="3">
    <source>
        <dbReference type="Proteomes" id="UP000009311"/>
    </source>
</evidence>
<name>I7LDP6_9LACO</name>
<feature type="domain" description="RamC N-terminal" evidence="1">
    <location>
        <begin position="32"/>
        <end position="76"/>
    </location>
</feature>
<accession>I7LDP6</accession>